<evidence type="ECO:0000256" key="1">
    <source>
        <dbReference type="SAM" id="MobiDB-lite"/>
    </source>
</evidence>
<proteinExistence type="predicted"/>
<feature type="region of interest" description="Disordered" evidence="1">
    <location>
        <begin position="1"/>
        <end position="57"/>
    </location>
</feature>
<protein>
    <submittedName>
        <fullName evidence="2">Uncharacterized protein</fullName>
    </submittedName>
</protein>
<evidence type="ECO:0000313" key="3">
    <source>
        <dbReference type="Proteomes" id="UP000596661"/>
    </source>
</evidence>
<dbReference type="Proteomes" id="UP000596661">
    <property type="component" value="Chromosome 2"/>
</dbReference>
<name>A0A803NU86_CANSA</name>
<dbReference type="EMBL" id="UZAU01000207">
    <property type="status" value="NOT_ANNOTATED_CDS"/>
    <property type="molecule type" value="Genomic_DNA"/>
</dbReference>
<reference evidence="2" key="2">
    <citation type="submission" date="2021-03" db="UniProtKB">
        <authorList>
            <consortium name="EnsemblPlants"/>
        </authorList>
    </citation>
    <scope>IDENTIFICATION</scope>
</reference>
<dbReference type="EnsemblPlants" id="evm.model.02.1594">
    <property type="protein sequence ID" value="cds.evm.model.02.1594"/>
    <property type="gene ID" value="evm.TU.02.1594"/>
</dbReference>
<reference evidence="2" key="1">
    <citation type="submission" date="2018-11" db="EMBL/GenBank/DDBJ databases">
        <authorList>
            <person name="Grassa J C."/>
        </authorList>
    </citation>
    <scope>NUCLEOTIDE SEQUENCE [LARGE SCALE GENOMIC DNA]</scope>
</reference>
<organism evidence="2 3">
    <name type="scientific">Cannabis sativa</name>
    <name type="common">Hemp</name>
    <name type="synonym">Marijuana</name>
    <dbReference type="NCBI Taxonomy" id="3483"/>
    <lineage>
        <taxon>Eukaryota</taxon>
        <taxon>Viridiplantae</taxon>
        <taxon>Streptophyta</taxon>
        <taxon>Embryophyta</taxon>
        <taxon>Tracheophyta</taxon>
        <taxon>Spermatophyta</taxon>
        <taxon>Magnoliopsida</taxon>
        <taxon>eudicotyledons</taxon>
        <taxon>Gunneridae</taxon>
        <taxon>Pentapetalae</taxon>
        <taxon>rosids</taxon>
        <taxon>fabids</taxon>
        <taxon>Rosales</taxon>
        <taxon>Cannabaceae</taxon>
        <taxon>Cannabis</taxon>
    </lineage>
</organism>
<dbReference type="AlphaFoldDB" id="A0A803NU86"/>
<dbReference type="Gramene" id="evm.model.02.1594">
    <property type="protein sequence ID" value="cds.evm.model.02.1594"/>
    <property type="gene ID" value="evm.TU.02.1594"/>
</dbReference>
<keyword evidence="3" id="KW-1185">Reference proteome</keyword>
<accession>A0A803NU86</accession>
<evidence type="ECO:0000313" key="2">
    <source>
        <dbReference type="EnsemblPlants" id="cds.evm.model.02.1594"/>
    </source>
</evidence>
<sequence length="130" mass="14641">MNLTYHVGVASPMGSKASRKETSPTPRTNSKGKWKWSMESPPPNRDPAEQPSRTEASFEVRLASKAARHAMKLVSWNARPLNIQERLDWGIITAWTNIFPEAALSFGFLWLDHRALELDNAPPACSKQRI</sequence>